<evidence type="ECO:0008006" key="3">
    <source>
        <dbReference type="Google" id="ProtNLM"/>
    </source>
</evidence>
<name>A0A2J8B4L9_9FIRM</name>
<dbReference type="Pfam" id="PF08282">
    <property type="entry name" value="Hydrolase_3"/>
    <property type="match status" value="1"/>
</dbReference>
<dbReference type="GO" id="GO:0005829">
    <property type="term" value="C:cytosol"/>
    <property type="evidence" value="ECO:0007669"/>
    <property type="project" value="TreeGrafter"/>
</dbReference>
<dbReference type="InterPro" id="IPR023214">
    <property type="entry name" value="HAD_sf"/>
</dbReference>
<organism evidence="1 2">
    <name type="scientific">Mageeibacillus indolicus</name>
    <dbReference type="NCBI Taxonomy" id="884684"/>
    <lineage>
        <taxon>Bacteria</taxon>
        <taxon>Bacillati</taxon>
        <taxon>Bacillota</taxon>
        <taxon>Clostridia</taxon>
        <taxon>Eubacteriales</taxon>
        <taxon>Oscillospiraceae</taxon>
        <taxon>Mageeibacillus</taxon>
    </lineage>
</organism>
<comment type="caution">
    <text evidence="1">The sequence shown here is derived from an EMBL/GenBank/DDBJ whole genome shotgun (WGS) entry which is preliminary data.</text>
</comment>
<dbReference type="PANTHER" id="PTHR10000:SF8">
    <property type="entry name" value="HAD SUPERFAMILY HYDROLASE-LIKE, TYPE 3"/>
    <property type="match status" value="1"/>
</dbReference>
<dbReference type="Gene3D" id="3.40.50.1000">
    <property type="entry name" value="HAD superfamily/HAD-like"/>
    <property type="match status" value="1"/>
</dbReference>
<dbReference type="PANTHER" id="PTHR10000">
    <property type="entry name" value="PHOSPHOSERINE PHOSPHATASE"/>
    <property type="match status" value="1"/>
</dbReference>
<gene>
    <name evidence="1" type="ORF">B7R76_02225</name>
</gene>
<dbReference type="Gene3D" id="3.30.1240.10">
    <property type="match status" value="1"/>
</dbReference>
<evidence type="ECO:0000313" key="2">
    <source>
        <dbReference type="Proteomes" id="UP000236394"/>
    </source>
</evidence>
<dbReference type="InterPro" id="IPR036412">
    <property type="entry name" value="HAD-like_sf"/>
</dbReference>
<dbReference type="GO" id="GO:0000287">
    <property type="term" value="F:magnesium ion binding"/>
    <property type="evidence" value="ECO:0007669"/>
    <property type="project" value="TreeGrafter"/>
</dbReference>
<accession>A0A2J8B4L9</accession>
<reference evidence="2" key="1">
    <citation type="submission" date="2017-04" db="EMBL/GenBank/DDBJ databases">
        <authorList>
            <person name="Bumgarner R.E."/>
            <person name="Fredricks D.N."/>
            <person name="Srinivasan S."/>
        </authorList>
    </citation>
    <scope>NUCLEOTIDE SEQUENCE [LARGE SCALE GENOMIC DNA]</scope>
    <source>
        <strain evidence="2">KA00405</strain>
    </source>
</reference>
<evidence type="ECO:0000313" key="1">
    <source>
        <dbReference type="EMBL" id="PNH19718.1"/>
    </source>
</evidence>
<dbReference type="AlphaFoldDB" id="A0A2J8B4L9"/>
<sequence>MITQFLCRLTRPLPQPPKMRRQIMIERKFTLPKLAGNLYVTDLDGTLLNTEGKLSTSAIKRLNFLLPRMNITFATAREYAAAMPPLAQLDINLPLVVANGAFIYDPETGSPIEACYHSQATLIYLDALFRQCYPLTPHVHTRIANRDIVIFYPESLSDGGKYYADHAQNPERFRLLPGPVAKAKLDNLYAGDVYCINLIDSYSVLLPIYEELKNKSELFILFQQELYRPEWWLAVYPATAHKGLALNKLKNLIPGIKRVITFGDTDNDLPLLTASDYGIAVANASDVLKTKANLVIGANYEEAVINYLWHEYLTNYPD</sequence>
<dbReference type="GO" id="GO:0016791">
    <property type="term" value="F:phosphatase activity"/>
    <property type="evidence" value="ECO:0007669"/>
    <property type="project" value="TreeGrafter"/>
</dbReference>
<protein>
    <recommendedName>
        <fullName evidence="3">HAD hydrolase, family IIB</fullName>
    </recommendedName>
</protein>
<proteinExistence type="predicted"/>
<dbReference type="Proteomes" id="UP000236394">
    <property type="component" value="Unassembled WGS sequence"/>
</dbReference>
<dbReference type="SUPFAM" id="SSF56784">
    <property type="entry name" value="HAD-like"/>
    <property type="match status" value="1"/>
</dbReference>
<dbReference type="EMBL" id="NBZD01000001">
    <property type="protein sequence ID" value="PNH19718.1"/>
    <property type="molecule type" value="Genomic_DNA"/>
</dbReference>